<evidence type="ECO:0000313" key="2">
    <source>
        <dbReference type="Proteomes" id="UP000316095"/>
    </source>
</evidence>
<proteinExistence type="predicted"/>
<dbReference type="GO" id="GO:0016740">
    <property type="term" value="F:transferase activity"/>
    <property type="evidence" value="ECO:0007669"/>
    <property type="project" value="UniProtKB-KW"/>
</dbReference>
<keyword evidence="2" id="KW-1185">Reference proteome</keyword>
<reference evidence="1 2" key="1">
    <citation type="submission" date="2019-02" db="EMBL/GenBank/DDBJ databases">
        <title>Deep-cultivation of Planctomycetes and their phenomic and genomic characterization uncovers novel biology.</title>
        <authorList>
            <person name="Wiegand S."/>
            <person name="Jogler M."/>
            <person name="Boedeker C."/>
            <person name="Pinto D."/>
            <person name="Vollmers J."/>
            <person name="Rivas-Marin E."/>
            <person name="Kohn T."/>
            <person name="Peeters S.H."/>
            <person name="Heuer A."/>
            <person name="Rast P."/>
            <person name="Oberbeckmann S."/>
            <person name="Bunk B."/>
            <person name="Jeske O."/>
            <person name="Meyerdierks A."/>
            <person name="Storesund J.E."/>
            <person name="Kallscheuer N."/>
            <person name="Luecker S."/>
            <person name="Lage O.M."/>
            <person name="Pohl T."/>
            <person name="Merkel B.J."/>
            <person name="Hornburger P."/>
            <person name="Mueller R.-W."/>
            <person name="Bruemmer F."/>
            <person name="Labrenz M."/>
            <person name="Spormann A.M."/>
            <person name="Op Den Camp H."/>
            <person name="Overmann J."/>
            <person name="Amann R."/>
            <person name="Jetten M.S.M."/>
            <person name="Mascher T."/>
            <person name="Medema M.H."/>
            <person name="Devos D.P."/>
            <person name="Kaster A.-K."/>
            <person name="Ovreas L."/>
            <person name="Rohde M."/>
            <person name="Galperin M.Y."/>
            <person name="Jogler C."/>
        </authorList>
    </citation>
    <scope>NUCLEOTIDE SEQUENCE [LARGE SCALE GENOMIC DNA]</scope>
    <source>
        <strain evidence="1 2">Pan54</strain>
    </source>
</reference>
<accession>A0A5C5XMU4</accession>
<keyword evidence="1" id="KW-0808">Transferase</keyword>
<dbReference type="OrthoDB" id="9777890at2"/>
<dbReference type="InterPro" id="IPR052736">
    <property type="entry name" value="Stf3_sulfotransferase"/>
</dbReference>
<organism evidence="1 2">
    <name type="scientific">Rubinisphaera italica</name>
    <dbReference type="NCBI Taxonomy" id="2527969"/>
    <lineage>
        <taxon>Bacteria</taxon>
        <taxon>Pseudomonadati</taxon>
        <taxon>Planctomycetota</taxon>
        <taxon>Planctomycetia</taxon>
        <taxon>Planctomycetales</taxon>
        <taxon>Planctomycetaceae</taxon>
        <taxon>Rubinisphaera</taxon>
    </lineage>
</organism>
<sequence length="387" mass="45346">MSNSKEIIKKSIPLTTRLTRGFGPGCLAGIRFGDWCKLMAANSFHVDFPYWGKACHITISSLCTSPFAWAENLVYGSSIKKTKVETPIFILGSWRSGTTHLHNLMCQDERYAAPDLFQTMYPSSYRLARWWWEPILSAVTPRKRFMDNVKMSLREPAEDEMALGILARASNSLSWVFPDNAARYDEHLSFENADEKDRDRFKQSLQFFVAKVQQTFNRPLILKSPNHTARIKLILELFPDAKFLHIRRHPYDVFRSFQHMASQVIPVWGLQEFEMNHLEEMVIETYRKLYQAYFDQKSLIPAGQFHEVAYEELTVNPIQELEQTYQTLQLPSFELARPKVEAYLEKTGDYRKNKHVEIPASTRKRIREEWQFCFDAWGYEQDLSELN</sequence>
<dbReference type="PANTHER" id="PTHR36451:SF1">
    <property type="entry name" value="OMEGA-HYDROXY-BETA-DIHYDROMENAQUINONE-9 SULFOTRANSFERASE STF3"/>
    <property type="match status" value="1"/>
</dbReference>
<dbReference type="Pfam" id="PF13469">
    <property type="entry name" value="Sulfotransfer_3"/>
    <property type="match status" value="1"/>
</dbReference>
<gene>
    <name evidence="1" type="ORF">Pan54_52800</name>
</gene>
<protein>
    <submittedName>
        <fullName evidence="1">Sulfotransferase domain protein</fullName>
    </submittedName>
</protein>
<dbReference type="RefSeq" id="WP_146506222.1">
    <property type="nucleotide sequence ID" value="NZ_SJPG01000001.1"/>
</dbReference>
<name>A0A5C5XMU4_9PLAN</name>
<dbReference type="EMBL" id="SJPG01000001">
    <property type="protein sequence ID" value="TWT64516.1"/>
    <property type="molecule type" value="Genomic_DNA"/>
</dbReference>
<comment type="caution">
    <text evidence="1">The sequence shown here is derived from an EMBL/GenBank/DDBJ whole genome shotgun (WGS) entry which is preliminary data.</text>
</comment>
<dbReference type="AlphaFoldDB" id="A0A5C5XMU4"/>
<dbReference type="PANTHER" id="PTHR36451">
    <property type="entry name" value="PAPS-DEPENDENT SULFOTRANSFERASE STF3"/>
    <property type="match status" value="1"/>
</dbReference>
<dbReference type="Gene3D" id="3.40.50.300">
    <property type="entry name" value="P-loop containing nucleotide triphosphate hydrolases"/>
    <property type="match status" value="1"/>
</dbReference>
<dbReference type="Proteomes" id="UP000316095">
    <property type="component" value="Unassembled WGS sequence"/>
</dbReference>
<dbReference type="InterPro" id="IPR027417">
    <property type="entry name" value="P-loop_NTPase"/>
</dbReference>
<dbReference type="SUPFAM" id="SSF52540">
    <property type="entry name" value="P-loop containing nucleoside triphosphate hydrolases"/>
    <property type="match status" value="1"/>
</dbReference>
<evidence type="ECO:0000313" key="1">
    <source>
        <dbReference type="EMBL" id="TWT64516.1"/>
    </source>
</evidence>